<dbReference type="EC" id="3.2.2.27" evidence="3"/>
<dbReference type="RefSeq" id="WP_079545677.1">
    <property type="nucleotide sequence ID" value="NZ_CP117826.1"/>
</dbReference>
<dbReference type="SMART" id="SM00986">
    <property type="entry name" value="UDG"/>
    <property type="match status" value="1"/>
</dbReference>
<keyword evidence="5" id="KW-0004">4Fe-4S</keyword>
<comment type="similarity">
    <text evidence="2">Belongs to the uracil-DNA glycosylase (UDG) superfamily. Type 4 (UDGa) family.</text>
</comment>
<keyword evidence="11" id="KW-0234">DNA repair</keyword>
<dbReference type="InterPro" id="IPR036895">
    <property type="entry name" value="Uracil-DNA_glycosylase-like_sf"/>
</dbReference>
<comment type="catalytic activity">
    <reaction evidence="1">
        <text>Hydrolyzes single-stranded DNA or mismatched double-stranded DNA and polynucleotides, releasing free uracil.</text>
        <dbReference type="EC" id="3.2.2.27"/>
    </reaction>
</comment>
<dbReference type="GO" id="GO:0004844">
    <property type="term" value="F:uracil DNA N-glycosylase activity"/>
    <property type="evidence" value="ECO:0007669"/>
    <property type="project" value="UniProtKB-EC"/>
</dbReference>
<keyword evidence="6" id="KW-0479">Metal-binding</keyword>
<dbReference type="NCBIfam" id="TIGR00758">
    <property type="entry name" value="UDG_fam4"/>
    <property type="match status" value="1"/>
</dbReference>
<keyword evidence="8" id="KW-0378">Hydrolase</keyword>
<name>A0AAU8A7H7_9FIRM</name>
<evidence type="ECO:0000256" key="5">
    <source>
        <dbReference type="ARBA" id="ARBA00022485"/>
    </source>
</evidence>
<dbReference type="EMBL" id="CP117826">
    <property type="protein sequence ID" value="XCC62110.1"/>
    <property type="molecule type" value="Genomic_DNA"/>
</dbReference>
<proteinExistence type="inferred from homology"/>
<keyword evidence="10" id="KW-0411">Iron-sulfur</keyword>
<evidence type="ECO:0000256" key="4">
    <source>
        <dbReference type="ARBA" id="ARBA00019403"/>
    </source>
</evidence>
<dbReference type="AlphaFoldDB" id="A0AAU8A7H7"/>
<dbReference type="CDD" id="cd10030">
    <property type="entry name" value="UDG-F4_TTUDGA_SPO1dp_like"/>
    <property type="match status" value="1"/>
</dbReference>
<dbReference type="InterPro" id="IPR051536">
    <property type="entry name" value="UDG_Type-4/5"/>
</dbReference>
<evidence type="ECO:0000256" key="1">
    <source>
        <dbReference type="ARBA" id="ARBA00001400"/>
    </source>
</evidence>
<dbReference type="InterPro" id="IPR005273">
    <property type="entry name" value="Ura-DNA_glyco_family4"/>
</dbReference>
<accession>A0AAU8A7H7</accession>
<keyword evidence="7" id="KW-0227">DNA damage</keyword>
<evidence type="ECO:0000256" key="7">
    <source>
        <dbReference type="ARBA" id="ARBA00022763"/>
    </source>
</evidence>
<dbReference type="Pfam" id="PF03167">
    <property type="entry name" value="UDG"/>
    <property type="match status" value="1"/>
</dbReference>
<dbReference type="InterPro" id="IPR005122">
    <property type="entry name" value="Uracil-DNA_glycosylase-like"/>
</dbReference>
<reference evidence="13" key="1">
    <citation type="submission" date="2023-02" db="EMBL/GenBank/DDBJ databases">
        <title>Gut commensal Christensenella minuta modulates host metabolism via a new class of secondary bile acids.</title>
        <authorList>
            <person name="Liu C."/>
        </authorList>
    </citation>
    <scope>NUCLEOTIDE SEQUENCE</scope>
    <source>
        <strain evidence="13">CA70</strain>
    </source>
</reference>
<organism evidence="13">
    <name type="scientific">Christensenella massiliensis</name>
    <dbReference type="NCBI Taxonomy" id="1805714"/>
    <lineage>
        <taxon>Bacteria</taxon>
        <taxon>Bacillati</taxon>
        <taxon>Bacillota</taxon>
        <taxon>Clostridia</taxon>
        <taxon>Christensenellales</taxon>
        <taxon>Christensenellaceae</taxon>
        <taxon>Christensenella</taxon>
    </lineage>
</organism>
<evidence type="ECO:0000256" key="11">
    <source>
        <dbReference type="ARBA" id="ARBA00023204"/>
    </source>
</evidence>
<feature type="domain" description="Uracil-DNA glycosylase-like" evidence="12">
    <location>
        <begin position="30"/>
        <end position="176"/>
    </location>
</feature>
<dbReference type="PANTHER" id="PTHR33693">
    <property type="entry name" value="TYPE-5 URACIL-DNA GLYCOSYLASE"/>
    <property type="match status" value="1"/>
</dbReference>
<evidence type="ECO:0000256" key="9">
    <source>
        <dbReference type="ARBA" id="ARBA00023004"/>
    </source>
</evidence>
<sequence length="188" mass="20779">MIYPTIKSLYEAVMSCKACKLWQTRQNVVFGEGDLHADVMFIGEGPGAREDEQGRPFVGPAGQLLERMLGEIGLARSSVYIANVVKCRPPGNRDPQDDERAACIGYLRGQVAFIKPKIIVCLGRIAAGAILGRDVRMMKEHGSCVKVKGFYIMPTFHPAALLHNPDYAEYARQDFRVLGELLHETGIS</sequence>
<protein>
    <recommendedName>
        <fullName evidence="4">Type-4 uracil-DNA glycosylase</fullName>
        <ecNumber evidence="3">3.2.2.27</ecNumber>
    </recommendedName>
</protein>
<dbReference type="GO" id="GO:0051539">
    <property type="term" value="F:4 iron, 4 sulfur cluster binding"/>
    <property type="evidence" value="ECO:0007669"/>
    <property type="project" value="UniProtKB-KW"/>
</dbReference>
<evidence type="ECO:0000256" key="6">
    <source>
        <dbReference type="ARBA" id="ARBA00022723"/>
    </source>
</evidence>
<dbReference type="Gene3D" id="3.40.470.10">
    <property type="entry name" value="Uracil-DNA glycosylase-like domain"/>
    <property type="match status" value="1"/>
</dbReference>
<dbReference type="SUPFAM" id="SSF52141">
    <property type="entry name" value="Uracil-DNA glycosylase-like"/>
    <property type="match status" value="1"/>
</dbReference>
<evidence type="ECO:0000313" key="13">
    <source>
        <dbReference type="EMBL" id="XCC62110.1"/>
    </source>
</evidence>
<dbReference type="GO" id="GO:0046872">
    <property type="term" value="F:metal ion binding"/>
    <property type="evidence" value="ECO:0007669"/>
    <property type="project" value="UniProtKB-KW"/>
</dbReference>
<dbReference type="PANTHER" id="PTHR33693:SF1">
    <property type="entry name" value="TYPE-4 URACIL-DNA GLYCOSYLASE"/>
    <property type="match status" value="1"/>
</dbReference>
<dbReference type="SMART" id="SM00987">
    <property type="entry name" value="UreE_C"/>
    <property type="match status" value="1"/>
</dbReference>
<evidence type="ECO:0000256" key="3">
    <source>
        <dbReference type="ARBA" id="ARBA00012030"/>
    </source>
</evidence>
<evidence type="ECO:0000256" key="10">
    <source>
        <dbReference type="ARBA" id="ARBA00023014"/>
    </source>
</evidence>
<keyword evidence="9" id="KW-0408">Iron</keyword>
<evidence type="ECO:0000259" key="12">
    <source>
        <dbReference type="SMART" id="SM00986"/>
    </source>
</evidence>
<evidence type="ECO:0000256" key="8">
    <source>
        <dbReference type="ARBA" id="ARBA00022801"/>
    </source>
</evidence>
<dbReference type="GO" id="GO:0006281">
    <property type="term" value="P:DNA repair"/>
    <property type="evidence" value="ECO:0007669"/>
    <property type="project" value="UniProtKB-KW"/>
</dbReference>
<evidence type="ECO:0000256" key="2">
    <source>
        <dbReference type="ARBA" id="ARBA00006521"/>
    </source>
</evidence>
<gene>
    <name evidence="13" type="ORF">PUP29_11340</name>
</gene>